<dbReference type="SUPFAM" id="SSF46955">
    <property type="entry name" value="Putative DNA-binding domain"/>
    <property type="match status" value="1"/>
</dbReference>
<sequence length="208" mass="22321">MLWARTRASGGSRRPAIRIVVAVAIGDAHLPGRYQSSELIQAIYLACIFAMVLGMCMALAEPELQMIKPSSGLTPVSVLAARLGVTSRNLRYYEELGLVRAERISTKALGYDDQNVDRLTLIIALRAVGVPTATIRAALAAGRDATARRAVARTALMDALLSKRTLLDTVERVLSGEASLVSKMLPDQRARLEASIAASPCALRDPLP</sequence>
<evidence type="ECO:0000256" key="2">
    <source>
        <dbReference type="ARBA" id="ARBA00023015"/>
    </source>
</evidence>
<evidence type="ECO:0000256" key="1">
    <source>
        <dbReference type="ARBA" id="ARBA00022491"/>
    </source>
</evidence>
<dbReference type="PANTHER" id="PTHR30204">
    <property type="entry name" value="REDOX-CYCLING DRUG-SENSING TRANSCRIPTIONAL ACTIVATOR SOXR"/>
    <property type="match status" value="1"/>
</dbReference>
<dbReference type="CDD" id="cd00592">
    <property type="entry name" value="HTH_MerR-like"/>
    <property type="match status" value="1"/>
</dbReference>
<dbReference type="EMBL" id="QDKP01000049">
    <property type="protein sequence ID" value="PVM77478.1"/>
    <property type="molecule type" value="Genomic_DNA"/>
</dbReference>
<dbReference type="PANTHER" id="PTHR30204:SF69">
    <property type="entry name" value="MERR-FAMILY TRANSCRIPTIONAL REGULATOR"/>
    <property type="match status" value="1"/>
</dbReference>
<dbReference type="InterPro" id="IPR000551">
    <property type="entry name" value="MerR-type_HTH_dom"/>
</dbReference>
<keyword evidence="4" id="KW-0804">Transcription</keyword>
<keyword evidence="2" id="KW-0805">Transcription regulation</keyword>
<dbReference type="Pfam" id="PF13411">
    <property type="entry name" value="MerR_1"/>
    <property type="match status" value="1"/>
</dbReference>
<comment type="caution">
    <text evidence="7">The sequence shown here is derived from an EMBL/GenBank/DDBJ whole genome shotgun (WGS) entry which is preliminary data.</text>
</comment>
<evidence type="ECO:0000256" key="4">
    <source>
        <dbReference type="ARBA" id="ARBA00023163"/>
    </source>
</evidence>
<keyword evidence="1" id="KW-0678">Repressor</keyword>
<name>A0A2T9J7E9_9CAUL</name>
<accession>A0A2T9J7E9</accession>
<evidence type="ECO:0000256" key="5">
    <source>
        <dbReference type="SAM" id="Phobius"/>
    </source>
</evidence>
<dbReference type="Gene3D" id="1.10.1660.10">
    <property type="match status" value="1"/>
</dbReference>
<evidence type="ECO:0000259" key="6">
    <source>
        <dbReference type="PROSITE" id="PS50937"/>
    </source>
</evidence>
<dbReference type="InterPro" id="IPR047057">
    <property type="entry name" value="MerR_fam"/>
</dbReference>
<reference evidence="7 8" key="1">
    <citation type="submission" date="2018-04" db="EMBL/GenBank/DDBJ databases">
        <title>The genome sequence of Caulobacter sp. 736.</title>
        <authorList>
            <person name="Gao J."/>
            <person name="Sun J."/>
        </authorList>
    </citation>
    <scope>NUCLEOTIDE SEQUENCE [LARGE SCALE GENOMIC DNA]</scope>
    <source>
        <strain evidence="7 8">736</strain>
    </source>
</reference>
<evidence type="ECO:0000313" key="7">
    <source>
        <dbReference type="EMBL" id="PVM77478.1"/>
    </source>
</evidence>
<feature type="domain" description="HTH merR-type" evidence="6">
    <location>
        <begin position="73"/>
        <end position="141"/>
    </location>
</feature>
<evidence type="ECO:0000313" key="8">
    <source>
        <dbReference type="Proteomes" id="UP000244913"/>
    </source>
</evidence>
<keyword evidence="5" id="KW-0472">Membrane</keyword>
<dbReference type="PROSITE" id="PS50937">
    <property type="entry name" value="HTH_MERR_2"/>
    <property type="match status" value="1"/>
</dbReference>
<gene>
    <name evidence="7" type="ORF">DDF65_16230</name>
</gene>
<dbReference type="SMART" id="SM00422">
    <property type="entry name" value="HTH_MERR"/>
    <property type="match status" value="1"/>
</dbReference>
<dbReference type="InterPro" id="IPR009061">
    <property type="entry name" value="DNA-bd_dom_put_sf"/>
</dbReference>
<proteinExistence type="predicted"/>
<feature type="transmembrane region" description="Helical" evidence="5">
    <location>
        <begin position="39"/>
        <end position="60"/>
    </location>
</feature>
<dbReference type="Proteomes" id="UP000244913">
    <property type="component" value="Unassembled WGS sequence"/>
</dbReference>
<keyword evidence="8" id="KW-1185">Reference proteome</keyword>
<keyword evidence="5" id="KW-0812">Transmembrane</keyword>
<dbReference type="PROSITE" id="PS00552">
    <property type="entry name" value="HTH_MERR_1"/>
    <property type="match status" value="1"/>
</dbReference>
<dbReference type="GO" id="GO:0003700">
    <property type="term" value="F:DNA-binding transcription factor activity"/>
    <property type="evidence" value="ECO:0007669"/>
    <property type="project" value="InterPro"/>
</dbReference>
<keyword evidence="5" id="KW-1133">Transmembrane helix</keyword>
<dbReference type="GO" id="GO:0003677">
    <property type="term" value="F:DNA binding"/>
    <property type="evidence" value="ECO:0007669"/>
    <property type="project" value="UniProtKB-KW"/>
</dbReference>
<keyword evidence="3" id="KW-0238">DNA-binding</keyword>
<organism evidence="7 8">
    <name type="scientific">Caulobacter radicis</name>
    <dbReference type="NCBI Taxonomy" id="2172650"/>
    <lineage>
        <taxon>Bacteria</taxon>
        <taxon>Pseudomonadati</taxon>
        <taxon>Pseudomonadota</taxon>
        <taxon>Alphaproteobacteria</taxon>
        <taxon>Caulobacterales</taxon>
        <taxon>Caulobacteraceae</taxon>
        <taxon>Caulobacter</taxon>
    </lineage>
</organism>
<protein>
    <recommendedName>
        <fullName evidence="6">HTH merR-type domain-containing protein</fullName>
    </recommendedName>
</protein>
<dbReference type="AlphaFoldDB" id="A0A2T9J7E9"/>
<evidence type="ECO:0000256" key="3">
    <source>
        <dbReference type="ARBA" id="ARBA00023125"/>
    </source>
</evidence>